<evidence type="ECO:0000256" key="1">
    <source>
        <dbReference type="ARBA" id="ARBA00006271"/>
    </source>
</evidence>
<dbReference type="GO" id="GO:0030983">
    <property type="term" value="F:mismatched DNA binding"/>
    <property type="evidence" value="ECO:0007669"/>
    <property type="project" value="InterPro"/>
</dbReference>
<comment type="caution">
    <text evidence="9">The sequence shown here is derived from an EMBL/GenBank/DDBJ whole genome shotgun (WGS) entry which is preliminary data.</text>
</comment>
<dbReference type="EMBL" id="JAAAJB010000014">
    <property type="protein sequence ID" value="KAG0269965.1"/>
    <property type="molecule type" value="Genomic_DNA"/>
</dbReference>
<dbReference type="InterPro" id="IPR007861">
    <property type="entry name" value="DNA_mismatch_repair_MutS_clamp"/>
</dbReference>
<evidence type="ECO:0000256" key="2">
    <source>
        <dbReference type="ARBA" id="ARBA00022151"/>
    </source>
</evidence>
<keyword evidence="10" id="KW-1185">Reference proteome</keyword>
<evidence type="ECO:0000256" key="4">
    <source>
        <dbReference type="ARBA" id="ARBA00022840"/>
    </source>
</evidence>
<dbReference type="FunFam" id="3.40.50.300:FF:000870">
    <property type="entry name" value="MutS protein homolog 4"/>
    <property type="match status" value="1"/>
</dbReference>
<name>A0A9P6QK30_9FUNG</name>
<dbReference type="Gene3D" id="3.30.420.110">
    <property type="entry name" value="MutS, connector domain"/>
    <property type="match status" value="1"/>
</dbReference>
<comment type="similarity">
    <text evidence="1">Belongs to the DNA mismatch repair MutS family.</text>
</comment>
<dbReference type="PANTHER" id="PTHR11361:SF21">
    <property type="entry name" value="MUTS PROTEIN HOMOLOG 4"/>
    <property type="match status" value="1"/>
</dbReference>
<organism evidence="9 10">
    <name type="scientific">Actinomortierella ambigua</name>
    <dbReference type="NCBI Taxonomy" id="1343610"/>
    <lineage>
        <taxon>Eukaryota</taxon>
        <taxon>Fungi</taxon>
        <taxon>Fungi incertae sedis</taxon>
        <taxon>Mucoromycota</taxon>
        <taxon>Mortierellomycotina</taxon>
        <taxon>Mortierellomycetes</taxon>
        <taxon>Mortierellales</taxon>
        <taxon>Mortierellaceae</taxon>
        <taxon>Actinomortierella</taxon>
    </lineage>
</organism>
<evidence type="ECO:0000313" key="9">
    <source>
        <dbReference type="EMBL" id="KAG0269965.1"/>
    </source>
</evidence>
<dbReference type="GO" id="GO:0007131">
    <property type="term" value="P:reciprocal meiotic recombination"/>
    <property type="evidence" value="ECO:0007669"/>
    <property type="project" value="TreeGrafter"/>
</dbReference>
<keyword evidence="3" id="KW-0547">Nucleotide-binding</keyword>
<dbReference type="SUPFAM" id="SSF48334">
    <property type="entry name" value="DNA repair protein MutS, domain III"/>
    <property type="match status" value="1"/>
</dbReference>
<protein>
    <recommendedName>
        <fullName evidence="2 7">DNA mismatch repair protein MSH3</fullName>
    </recommendedName>
    <alternativeName>
        <fullName evidence="2 7">DNA mismatch repair protein MSH3</fullName>
    </alternativeName>
</protein>
<dbReference type="GO" id="GO:0005524">
    <property type="term" value="F:ATP binding"/>
    <property type="evidence" value="ECO:0007669"/>
    <property type="project" value="UniProtKB-KW"/>
</dbReference>
<dbReference type="Pfam" id="PF00488">
    <property type="entry name" value="MutS_V"/>
    <property type="match status" value="1"/>
</dbReference>
<dbReference type="Proteomes" id="UP000807716">
    <property type="component" value="Unassembled WGS sequence"/>
</dbReference>
<evidence type="ECO:0000256" key="3">
    <source>
        <dbReference type="ARBA" id="ARBA00022741"/>
    </source>
</evidence>
<dbReference type="AlphaFoldDB" id="A0A9P6QK30"/>
<dbReference type="Gene3D" id="3.40.50.300">
    <property type="entry name" value="P-loop containing nucleotide triphosphate hydrolases"/>
    <property type="match status" value="1"/>
</dbReference>
<proteinExistence type="inferred from homology"/>
<dbReference type="InterPro" id="IPR027417">
    <property type="entry name" value="P-loop_NTPase"/>
</dbReference>
<dbReference type="SMART" id="SM00533">
    <property type="entry name" value="MUTSd"/>
    <property type="match status" value="1"/>
</dbReference>
<sequence>MWQKPRLTYYRTYFPRAFRNQYNIPSAYHRHQVPRFQRSAQDNAMARIMAMLGRADPIASKPRLPEIQVLNPATSLSPKEADLSEPSKQNDVHHPWDHYATINAFLNHDRIFGKVGRYIYYFYPCLQLSRCFDDQGFNATPLPTLSLDIFHRLLKAHQSECILSQISDSQTYVKTLQKLSVYPPTEILVPRTAVEPKISNLVKFIKDSIPNAIITPLPRRFFNEAQGLEVIQQYIIPESSATLLVGIQTKYFCLAATAALVKHIETSRNALFLNHSIRFKYQGCHGSMLIDHATARNLELTVNLCTNRGKHSLLGILNHTCTSMGSRLLRTNILQPLNDEATIQTRLDCVQELLDKEDVFLAARQALKPFLDLDHLITAFVQVPSKPSIKHSEQTINNIIQFKYSLKLIAQLASNMAGCKNKLFVTIHRLLTDPSLAYCLEKINEVIDMNVVFEKTAIGLRNQRCFAVKAGFNGLLDVARQTYKEIVNDTFELVNNYVERYNLTLKIQFNNTMGYYLTMPADHLGQGRSGRGRGADEMGEGGRVGELPSIFVNVVKKQKTLVFTTLELIKKNSKIEDSLVEVYLMSDKIVQDLSSEIRTKINAIYKASEAIALLDMLVAFAHQCTLHDYVRPEFGDTLVLQQARHPIREILYTEPFVPNDTYASFAHSFQIITGPNMSGKSTYLRQVALLHIMAQIGSYVPAEFACIKILDQLFTRICNDDNIEVNASTFTVEMRETAYILQSVTDKSLVIVDELGRGTSTHDGMGIAFAVCEVLAQTRAFVFFATHFHELASTLTVYHNVVNLHLETEVSKTLS</sequence>
<dbReference type="SUPFAM" id="SSF52540">
    <property type="entry name" value="P-loop containing nucleoside triphosphate hydrolases"/>
    <property type="match status" value="1"/>
</dbReference>
<evidence type="ECO:0000256" key="5">
    <source>
        <dbReference type="ARBA" id="ARBA00023125"/>
    </source>
</evidence>
<dbReference type="PROSITE" id="PS00486">
    <property type="entry name" value="DNA_MISMATCH_REPAIR_2"/>
    <property type="match status" value="1"/>
</dbReference>
<dbReference type="SUPFAM" id="SSF53150">
    <property type="entry name" value="DNA repair protein MutS, domain II"/>
    <property type="match status" value="1"/>
</dbReference>
<feature type="domain" description="DNA mismatch repair proteins mutS family" evidence="8">
    <location>
        <begin position="748"/>
        <end position="764"/>
    </location>
</feature>
<evidence type="ECO:0000256" key="7">
    <source>
        <dbReference type="ARBA" id="ARBA00073774"/>
    </source>
</evidence>
<dbReference type="InterPro" id="IPR045076">
    <property type="entry name" value="MutS"/>
</dbReference>
<accession>A0A9P6QK30</accession>
<dbReference type="SMART" id="SM00534">
    <property type="entry name" value="MUTSac"/>
    <property type="match status" value="1"/>
</dbReference>
<reference evidence="9" key="1">
    <citation type="journal article" date="2020" name="Fungal Divers.">
        <title>Resolving the Mortierellaceae phylogeny through synthesis of multi-gene phylogenetics and phylogenomics.</title>
        <authorList>
            <person name="Vandepol N."/>
            <person name="Liber J."/>
            <person name="Desiro A."/>
            <person name="Na H."/>
            <person name="Kennedy M."/>
            <person name="Barry K."/>
            <person name="Grigoriev I.V."/>
            <person name="Miller A.N."/>
            <person name="O'Donnell K."/>
            <person name="Stajich J.E."/>
            <person name="Bonito G."/>
        </authorList>
    </citation>
    <scope>NUCLEOTIDE SEQUENCE</scope>
    <source>
        <strain evidence="9">BC1065</strain>
    </source>
</reference>
<evidence type="ECO:0000259" key="8">
    <source>
        <dbReference type="PROSITE" id="PS00486"/>
    </source>
</evidence>
<dbReference type="InterPro" id="IPR011184">
    <property type="entry name" value="DNA_mismatch_repair_Msh2"/>
</dbReference>
<dbReference type="Gene3D" id="1.10.1420.10">
    <property type="match status" value="2"/>
</dbReference>
<keyword evidence="6" id="KW-0469">Meiosis</keyword>
<dbReference type="InterPro" id="IPR036187">
    <property type="entry name" value="DNA_mismatch_repair_MutS_sf"/>
</dbReference>
<evidence type="ECO:0000256" key="6">
    <source>
        <dbReference type="ARBA" id="ARBA00023254"/>
    </source>
</evidence>
<dbReference type="Pfam" id="PF05190">
    <property type="entry name" value="MutS_IV"/>
    <property type="match status" value="1"/>
</dbReference>
<dbReference type="GO" id="GO:0005634">
    <property type="term" value="C:nucleus"/>
    <property type="evidence" value="ECO:0007669"/>
    <property type="project" value="TreeGrafter"/>
</dbReference>
<evidence type="ECO:0000313" key="10">
    <source>
        <dbReference type="Proteomes" id="UP000807716"/>
    </source>
</evidence>
<dbReference type="GO" id="GO:0006298">
    <property type="term" value="P:mismatch repair"/>
    <property type="evidence" value="ECO:0007669"/>
    <property type="project" value="InterPro"/>
</dbReference>
<dbReference type="InterPro" id="IPR007696">
    <property type="entry name" value="DNA_mismatch_repair_MutS_core"/>
</dbReference>
<dbReference type="Pfam" id="PF05192">
    <property type="entry name" value="MutS_III"/>
    <property type="match status" value="1"/>
</dbReference>
<dbReference type="InterPro" id="IPR000432">
    <property type="entry name" value="DNA_mismatch_repair_MutS_C"/>
</dbReference>
<keyword evidence="5" id="KW-0238">DNA-binding</keyword>
<keyword evidence="4" id="KW-0067">ATP-binding</keyword>
<dbReference type="PIRSF" id="PIRSF005813">
    <property type="entry name" value="MSH2"/>
    <property type="match status" value="1"/>
</dbReference>
<gene>
    <name evidence="9" type="primary">MSH4_1</name>
    <name evidence="9" type="ORF">DFQ27_001226</name>
</gene>
<dbReference type="OrthoDB" id="276261at2759"/>
<dbReference type="PANTHER" id="PTHR11361">
    <property type="entry name" value="DNA MISMATCH REPAIR PROTEIN MUTS FAMILY MEMBER"/>
    <property type="match status" value="1"/>
</dbReference>
<dbReference type="InterPro" id="IPR036678">
    <property type="entry name" value="MutS_con_dom_sf"/>
</dbReference>
<dbReference type="GO" id="GO:0140664">
    <property type="term" value="F:ATP-dependent DNA damage sensor activity"/>
    <property type="evidence" value="ECO:0007669"/>
    <property type="project" value="InterPro"/>
</dbReference>